<proteinExistence type="predicted"/>
<protein>
    <submittedName>
        <fullName evidence="1">Uncharacterized protein</fullName>
    </submittedName>
</protein>
<comment type="caution">
    <text evidence="1">The sequence shown here is derived from an EMBL/GenBank/DDBJ whole genome shotgun (WGS) entry which is preliminary data.</text>
</comment>
<keyword evidence="2" id="KW-1185">Reference proteome</keyword>
<evidence type="ECO:0000313" key="2">
    <source>
        <dbReference type="Proteomes" id="UP001062846"/>
    </source>
</evidence>
<organism evidence="1 2">
    <name type="scientific">Rhododendron molle</name>
    <name type="common">Chinese azalea</name>
    <name type="synonym">Azalea mollis</name>
    <dbReference type="NCBI Taxonomy" id="49168"/>
    <lineage>
        <taxon>Eukaryota</taxon>
        <taxon>Viridiplantae</taxon>
        <taxon>Streptophyta</taxon>
        <taxon>Embryophyta</taxon>
        <taxon>Tracheophyta</taxon>
        <taxon>Spermatophyta</taxon>
        <taxon>Magnoliopsida</taxon>
        <taxon>eudicotyledons</taxon>
        <taxon>Gunneridae</taxon>
        <taxon>Pentapetalae</taxon>
        <taxon>asterids</taxon>
        <taxon>Ericales</taxon>
        <taxon>Ericaceae</taxon>
        <taxon>Ericoideae</taxon>
        <taxon>Rhodoreae</taxon>
        <taxon>Rhododendron</taxon>
    </lineage>
</organism>
<name>A0ACC0P5Q5_RHOML</name>
<dbReference type="EMBL" id="CM046391">
    <property type="protein sequence ID" value="KAI8560876.1"/>
    <property type="molecule type" value="Genomic_DNA"/>
</dbReference>
<gene>
    <name evidence="1" type="ORF">RHMOL_Rhmol04G0289900</name>
</gene>
<accession>A0ACC0P5Q5</accession>
<dbReference type="Proteomes" id="UP001062846">
    <property type="component" value="Chromosome 4"/>
</dbReference>
<reference evidence="1" key="1">
    <citation type="submission" date="2022-02" db="EMBL/GenBank/DDBJ databases">
        <title>Plant Genome Project.</title>
        <authorList>
            <person name="Zhang R.-G."/>
        </authorList>
    </citation>
    <scope>NUCLEOTIDE SEQUENCE</scope>
    <source>
        <strain evidence="1">AT1</strain>
    </source>
</reference>
<sequence length="169" mass="18930">MSSEVSRRNGENGALNMAICSMIPPPYPWRRQGKEITVYAIRHGVHAFIFVYNEVEENPPHEDETTIDDLTLPTMTIRVWVMGISACVAKAFLSSRSMFQEDTLDLPFILVVNLAICMGQSIAVLLPNKSVKDGTNRTIVWNTVRNYWDCSSCAFNPAAELLSDAWSSN</sequence>
<evidence type="ECO:0000313" key="1">
    <source>
        <dbReference type="EMBL" id="KAI8560876.1"/>
    </source>
</evidence>